<organism evidence="4 5">
    <name type="scientific">Amycolatopsis australiensis</name>
    <dbReference type="NCBI Taxonomy" id="546364"/>
    <lineage>
        <taxon>Bacteria</taxon>
        <taxon>Bacillati</taxon>
        <taxon>Actinomycetota</taxon>
        <taxon>Actinomycetes</taxon>
        <taxon>Pseudonocardiales</taxon>
        <taxon>Pseudonocardiaceae</taxon>
        <taxon>Amycolatopsis</taxon>
    </lineage>
</organism>
<proteinExistence type="predicted"/>
<evidence type="ECO:0000313" key="4">
    <source>
        <dbReference type="EMBL" id="SFW91837.1"/>
    </source>
</evidence>
<name>A0A1K1T726_9PSEU</name>
<feature type="repeat" description="ANK" evidence="3">
    <location>
        <begin position="5"/>
        <end position="37"/>
    </location>
</feature>
<dbReference type="RefSeq" id="WP_072481256.1">
    <property type="nucleotide sequence ID" value="NZ_FPJG01000006.1"/>
</dbReference>
<dbReference type="Pfam" id="PF12796">
    <property type="entry name" value="Ank_2"/>
    <property type="match status" value="1"/>
</dbReference>
<evidence type="ECO:0000256" key="2">
    <source>
        <dbReference type="ARBA" id="ARBA00023043"/>
    </source>
</evidence>
<accession>A0A1K1T726</accession>
<evidence type="ECO:0000256" key="1">
    <source>
        <dbReference type="ARBA" id="ARBA00022737"/>
    </source>
</evidence>
<keyword evidence="1" id="KW-0677">Repeat</keyword>
<dbReference type="OrthoDB" id="9812708at2"/>
<dbReference type="PRINTS" id="PR01415">
    <property type="entry name" value="ANKYRIN"/>
</dbReference>
<dbReference type="PANTHER" id="PTHR24171">
    <property type="entry name" value="ANKYRIN REPEAT DOMAIN-CONTAINING PROTEIN 39-RELATED"/>
    <property type="match status" value="1"/>
</dbReference>
<dbReference type="SUPFAM" id="SSF48403">
    <property type="entry name" value="Ankyrin repeat"/>
    <property type="match status" value="1"/>
</dbReference>
<reference evidence="5" key="1">
    <citation type="submission" date="2016-11" db="EMBL/GenBank/DDBJ databases">
        <authorList>
            <person name="Varghese N."/>
            <person name="Submissions S."/>
        </authorList>
    </citation>
    <scope>NUCLEOTIDE SEQUENCE [LARGE SCALE GENOMIC DNA]</scope>
    <source>
        <strain evidence="5">DSM 44671</strain>
    </source>
</reference>
<dbReference type="AlphaFoldDB" id="A0A1K1T726"/>
<keyword evidence="2 3" id="KW-0040">ANK repeat</keyword>
<feature type="repeat" description="ANK" evidence="3">
    <location>
        <begin position="71"/>
        <end position="105"/>
    </location>
</feature>
<dbReference type="PROSITE" id="PS50088">
    <property type="entry name" value="ANK_REPEAT"/>
    <property type="match status" value="3"/>
</dbReference>
<protein>
    <submittedName>
        <fullName evidence="4">Ankyrin repeat-containing protein</fullName>
    </submittedName>
</protein>
<sequence length="130" mass="13908">MVDRQGRSELHYSALEGTADQARALLAAGQDPNSGDRDGFVPLHLAAQQGNVAVAEVLLEAGATVDAVNKYGNTPLFVAAFHSRGRGEVIRLLRRHGADPNRVNGSGQTPAGLARLIANYDVRQFFEDVD</sequence>
<dbReference type="Proteomes" id="UP000182740">
    <property type="component" value="Unassembled WGS sequence"/>
</dbReference>
<dbReference type="STRING" id="546364.SAMN04489730_8196"/>
<dbReference type="SMART" id="SM00248">
    <property type="entry name" value="ANK"/>
    <property type="match status" value="3"/>
</dbReference>
<dbReference type="PROSITE" id="PS50297">
    <property type="entry name" value="ANK_REP_REGION"/>
    <property type="match status" value="3"/>
</dbReference>
<evidence type="ECO:0000313" key="5">
    <source>
        <dbReference type="Proteomes" id="UP000182740"/>
    </source>
</evidence>
<feature type="repeat" description="ANK" evidence="3">
    <location>
        <begin position="38"/>
        <end position="70"/>
    </location>
</feature>
<dbReference type="InterPro" id="IPR002110">
    <property type="entry name" value="Ankyrin_rpt"/>
</dbReference>
<dbReference type="PANTHER" id="PTHR24171:SF9">
    <property type="entry name" value="ANKYRIN REPEAT DOMAIN-CONTAINING PROTEIN 39"/>
    <property type="match status" value="1"/>
</dbReference>
<dbReference type="InterPro" id="IPR036770">
    <property type="entry name" value="Ankyrin_rpt-contain_sf"/>
</dbReference>
<keyword evidence="5" id="KW-1185">Reference proteome</keyword>
<gene>
    <name evidence="4" type="ORF">SAMN04489730_8196</name>
</gene>
<evidence type="ECO:0000256" key="3">
    <source>
        <dbReference type="PROSITE-ProRule" id="PRU00023"/>
    </source>
</evidence>
<dbReference type="Gene3D" id="1.25.40.20">
    <property type="entry name" value="Ankyrin repeat-containing domain"/>
    <property type="match status" value="1"/>
</dbReference>
<dbReference type="EMBL" id="FPJG01000006">
    <property type="protein sequence ID" value="SFW91837.1"/>
    <property type="molecule type" value="Genomic_DNA"/>
</dbReference>